<comment type="caution">
    <text evidence="1">The sequence shown here is derived from an EMBL/GenBank/DDBJ whole genome shotgun (WGS) entry which is preliminary data.</text>
</comment>
<reference evidence="1" key="1">
    <citation type="journal article" date="2020" name="Fungal Divers.">
        <title>Resolving the Mortierellaceae phylogeny through synthesis of multi-gene phylogenetics and phylogenomics.</title>
        <authorList>
            <person name="Vandepol N."/>
            <person name="Liber J."/>
            <person name="Desiro A."/>
            <person name="Na H."/>
            <person name="Kennedy M."/>
            <person name="Barry K."/>
            <person name="Grigoriev I.V."/>
            <person name="Miller A.N."/>
            <person name="O'Donnell K."/>
            <person name="Stajich J.E."/>
            <person name="Bonito G."/>
        </authorList>
    </citation>
    <scope>NUCLEOTIDE SEQUENCE</scope>
    <source>
        <strain evidence="1">KOD948</strain>
    </source>
</reference>
<dbReference type="OrthoDB" id="10510993at2759"/>
<dbReference type="Proteomes" id="UP000726737">
    <property type="component" value="Unassembled WGS sequence"/>
</dbReference>
<dbReference type="EMBL" id="JAAAJA010000124">
    <property type="protein sequence ID" value="KAG0261477.1"/>
    <property type="molecule type" value="Genomic_DNA"/>
</dbReference>
<evidence type="ECO:0000313" key="1">
    <source>
        <dbReference type="EMBL" id="KAG0261477.1"/>
    </source>
</evidence>
<accession>A0A9P6QA23</accession>
<keyword evidence="2" id="KW-1185">Reference proteome</keyword>
<evidence type="ECO:0000313" key="2">
    <source>
        <dbReference type="Proteomes" id="UP000726737"/>
    </source>
</evidence>
<gene>
    <name evidence="1" type="ORF">BG011_001004</name>
</gene>
<protein>
    <submittedName>
        <fullName evidence="1">Uncharacterized protein</fullName>
    </submittedName>
</protein>
<organism evidence="1 2">
    <name type="scientific">Mortierella polycephala</name>
    <dbReference type="NCBI Taxonomy" id="41804"/>
    <lineage>
        <taxon>Eukaryota</taxon>
        <taxon>Fungi</taxon>
        <taxon>Fungi incertae sedis</taxon>
        <taxon>Mucoromycota</taxon>
        <taxon>Mortierellomycotina</taxon>
        <taxon>Mortierellomycetes</taxon>
        <taxon>Mortierellales</taxon>
        <taxon>Mortierellaceae</taxon>
        <taxon>Mortierella</taxon>
    </lineage>
</organism>
<sequence length="327" mass="36910">MLESKENDGVRYKRLKVSVVTKYARENEKENPENANALPHLKAVQFDDEVQVFEYLRSDSTSEDSSPRPQFENNVEGSDAIVSPSWKSFKVFGLERMGPVLDLSALPSPPDIGRQQLSLLLDSSHLDMDIATPVLTYDTVPPHLLPPLPPLLQSPSELTAPAKINTSSLPLLALPPHADAMQEQKQQQQNNPSTLKIPSSYPAPASSLQLQPLLKYVCLTLIVSASLISFSTLLFGHQHHLHKAFHAFSHDIVIDQDYPAVRHRQYLQGRLFEVDMEFDHIYPILQQVMAAMHSSFGSVFERLQHLEQRMTVRDLWTGYRLGGRTWS</sequence>
<dbReference type="AlphaFoldDB" id="A0A9P6QA23"/>
<proteinExistence type="predicted"/>
<name>A0A9P6QA23_9FUNG</name>